<keyword evidence="4" id="KW-1185">Reference proteome</keyword>
<feature type="compositionally biased region" description="Polar residues" evidence="1">
    <location>
        <begin position="762"/>
        <end position="791"/>
    </location>
</feature>
<sequence length="861" mass="95357">MAAASKNFALHGAHTAGIFADMTVDGPEIGTLVCIVDRAKNLPNRKTIGKQDPYCAARLGKEAKKTATDIRGGQTPKWDQELRFTVHDSADYYQFKVSVFTDDKKTDLIGESWIDLKPIIIPGGGQNDMWQTLTCRGKYAGEIRLEITYYDARPKPDKSSASSSSSSKMKPPSPVQQEVAPVKRKDPMKRRPLPTDPVTGETTAVIPTEASSRGHAKQHSHPEYSTGSSTRGGGPRELRPTKKDSYENARRSEEREISQKIPVSQYDQSDPRGEYAYASDREEPRQHRSHGVHPPPPPPAHRARHSQEALRRSSQDVSAQKAIPPSSMRYEALKNEPHRKASPSYPGRPKFRGHEHSSSANAAPPTQKAITYNPPIRRDSYDAYDPHHRSMQPTVEDYPESEAGSFGGNYRHTNSRMHQEEAGYDNGAVPVPNHMSRSPGGSHGYMGQSPGRMQNDYREPRGYNNSVSPMASRDYTDSPAQMPYHSHGNQSQRHNPRDDHETTYIQSSSSYALHNLPPSLAPGVDQHMVQEASHRMYDDRRHDGRYSNSQSMAISTRDRQRSEPPMYDSVSGASPQAYSIQKYDRRRSDMHYSDVSDHQMPRHRNPSPNPPPNPSHTIRRKSVSPAPPPSDTRRLSDIPFGPDSYDTYNPSASRGGTPGLDPEPPSKIMTYDGKEIDPSDHLPIESWAPEPEQKPAPAATETRSRPALTGAQPMPQGGRRQLRVRAQTASTPSDSYNYQEDSRTSPGPPPTARGRLQKKSNRPSTSGHSPSGSNPLGPISTDNYQDRQGQYAQGRAPRAGAWEYANENYAPQYHGGAHGPPIPAKVPLIMSGANGGADMNLIEEMQKIDIGVGRSRRRGGY</sequence>
<evidence type="ECO:0000256" key="1">
    <source>
        <dbReference type="SAM" id="MobiDB-lite"/>
    </source>
</evidence>
<dbReference type="Proteomes" id="UP001338125">
    <property type="component" value="Unassembled WGS sequence"/>
</dbReference>
<feature type="compositionally biased region" description="Basic and acidic residues" evidence="1">
    <location>
        <begin position="305"/>
        <end position="314"/>
    </location>
</feature>
<feature type="compositionally biased region" description="Basic and acidic residues" evidence="1">
    <location>
        <begin position="269"/>
        <end position="286"/>
    </location>
</feature>
<comment type="caution">
    <text evidence="3">The sequence shown here is derived from an EMBL/GenBank/DDBJ whole genome shotgun (WGS) entry which is preliminary data.</text>
</comment>
<feature type="compositionally biased region" description="Polar residues" evidence="1">
    <location>
        <begin position="727"/>
        <end position="739"/>
    </location>
</feature>
<feature type="region of interest" description="Disordered" evidence="1">
    <location>
        <begin position="153"/>
        <end position="799"/>
    </location>
</feature>
<feature type="compositionally biased region" description="Low complexity" evidence="1">
    <location>
        <begin position="159"/>
        <end position="170"/>
    </location>
</feature>
<dbReference type="SUPFAM" id="SSF49562">
    <property type="entry name" value="C2 domain (Calcium/lipid-binding domain, CaLB)"/>
    <property type="match status" value="1"/>
</dbReference>
<organism evidence="3 4">
    <name type="scientific">Cladobotryum mycophilum</name>
    <dbReference type="NCBI Taxonomy" id="491253"/>
    <lineage>
        <taxon>Eukaryota</taxon>
        <taxon>Fungi</taxon>
        <taxon>Dikarya</taxon>
        <taxon>Ascomycota</taxon>
        <taxon>Pezizomycotina</taxon>
        <taxon>Sordariomycetes</taxon>
        <taxon>Hypocreomycetidae</taxon>
        <taxon>Hypocreales</taxon>
        <taxon>Hypocreaceae</taxon>
        <taxon>Cladobotryum</taxon>
    </lineage>
</organism>
<dbReference type="InterPro" id="IPR035892">
    <property type="entry name" value="C2_domain_sf"/>
</dbReference>
<proteinExistence type="predicted"/>
<feature type="domain" description="C2" evidence="2">
    <location>
        <begin position="10"/>
        <end position="131"/>
    </location>
</feature>
<dbReference type="InterPro" id="IPR037791">
    <property type="entry name" value="C2_fungal_Inn1"/>
</dbReference>
<feature type="compositionally biased region" description="Basic and acidic residues" evidence="1">
    <location>
        <begin position="582"/>
        <end position="600"/>
    </location>
</feature>
<name>A0ABR0S4S6_9HYPO</name>
<feature type="compositionally biased region" description="Basic and acidic residues" evidence="1">
    <location>
        <begin position="376"/>
        <end position="388"/>
    </location>
</feature>
<feature type="compositionally biased region" description="Basic and acidic residues" evidence="1">
    <location>
        <begin position="234"/>
        <end position="258"/>
    </location>
</feature>
<dbReference type="PANTHER" id="PTHR47052:SF3">
    <property type="entry name" value="INGRESSION PROTEIN 1"/>
    <property type="match status" value="1"/>
</dbReference>
<evidence type="ECO:0000313" key="4">
    <source>
        <dbReference type="Proteomes" id="UP001338125"/>
    </source>
</evidence>
<evidence type="ECO:0000259" key="2">
    <source>
        <dbReference type="PROSITE" id="PS50004"/>
    </source>
</evidence>
<feature type="compositionally biased region" description="Basic and acidic residues" evidence="1">
    <location>
        <begin position="672"/>
        <end position="683"/>
    </location>
</feature>
<reference evidence="3 4" key="1">
    <citation type="submission" date="2024-01" db="EMBL/GenBank/DDBJ databases">
        <title>Complete genome of Cladobotryum mycophilum ATHUM6906.</title>
        <authorList>
            <person name="Christinaki A.C."/>
            <person name="Myridakis A.I."/>
            <person name="Kouvelis V.N."/>
        </authorList>
    </citation>
    <scope>NUCLEOTIDE SEQUENCE [LARGE SCALE GENOMIC DNA]</scope>
    <source>
        <strain evidence="3 4">ATHUM6906</strain>
    </source>
</reference>
<feature type="compositionally biased region" description="Polar residues" evidence="1">
    <location>
        <begin position="503"/>
        <end position="512"/>
    </location>
</feature>
<protein>
    <submittedName>
        <fullName evidence="3">Ingression protein fic1</fullName>
    </submittedName>
</protein>
<dbReference type="PANTHER" id="PTHR47052">
    <property type="entry name" value="CONSERVED SERINE PROLINE-RICH PROTEIN (AFU_ORTHOLOGUE AFUA_2G01790)"/>
    <property type="match status" value="1"/>
</dbReference>
<dbReference type="Pfam" id="PF00168">
    <property type="entry name" value="C2"/>
    <property type="match status" value="1"/>
</dbReference>
<accession>A0ABR0S4S6</accession>
<dbReference type="InterPro" id="IPR052981">
    <property type="entry name" value="Ingression_C2_domain"/>
</dbReference>
<dbReference type="PROSITE" id="PS50004">
    <property type="entry name" value="C2"/>
    <property type="match status" value="1"/>
</dbReference>
<dbReference type="CDD" id="cd08681">
    <property type="entry name" value="C2_fungal_Inn1p-like"/>
    <property type="match status" value="1"/>
</dbReference>
<feature type="compositionally biased region" description="Basic and acidic residues" evidence="1">
    <location>
        <begin position="532"/>
        <end position="545"/>
    </location>
</feature>
<dbReference type="SMART" id="SM00239">
    <property type="entry name" value="C2"/>
    <property type="match status" value="1"/>
</dbReference>
<evidence type="ECO:0000313" key="3">
    <source>
        <dbReference type="EMBL" id="KAK5987162.1"/>
    </source>
</evidence>
<dbReference type="EMBL" id="JAVFKD010000016">
    <property type="protein sequence ID" value="KAK5987162.1"/>
    <property type="molecule type" value="Genomic_DNA"/>
</dbReference>
<dbReference type="InterPro" id="IPR000008">
    <property type="entry name" value="C2_dom"/>
</dbReference>
<gene>
    <name evidence="3" type="ORF">PT974_11280</name>
</gene>
<dbReference type="Gene3D" id="2.60.40.150">
    <property type="entry name" value="C2 domain"/>
    <property type="match status" value="1"/>
</dbReference>